<gene>
    <name evidence="2" type="ORF">BST83_04130</name>
</gene>
<organism evidence="2 3">
    <name type="scientific">Polaribacter filamentus</name>
    <dbReference type="NCBI Taxonomy" id="53483"/>
    <lineage>
        <taxon>Bacteria</taxon>
        <taxon>Pseudomonadati</taxon>
        <taxon>Bacteroidota</taxon>
        <taxon>Flavobacteriia</taxon>
        <taxon>Flavobacteriales</taxon>
        <taxon>Flavobacteriaceae</taxon>
    </lineage>
</organism>
<evidence type="ECO:0000259" key="1">
    <source>
        <dbReference type="Pfam" id="PF01370"/>
    </source>
</evidence>
<dbReference type="AlphaFoldDB" id="A0A2S7KUY6"/>
<evidence type="ECO:0000313" key="3">
    <source>
        <dbReference type="Proteomes" id="UP000239522"/>
    </source>
</evidence>
<dbReference type="Proteomes" id="UP000239522">
    <property type="component" value="Unassembled WGS sequence"/>
</dbReference>
<dbReference type="InterPro" id="IPR050177">
    <property type="entry name" value="Lipid_A_modif_metabolic_enz"/>
</dbReference>
<dbReference type="RefSeq" id="WP_104808701.1">
    <property type="nucleotide sequence ID" value="NZ_MQUA01000013.1"/>
</dbReference>
<dbReference type="SUPFAM" id="SSF51735">
    <property type="entry name" value="NAD(P)-binding Rossmann-fold domains"/>
    <property type="match status" value="1"/>
</dbReference>
<keyword evidence="3" id="KW-1185">Reference proteome</keyword>
<comment type="caution">
    <text evidence="2">The sequence shown here is derived from an EMBL/GenBank/DDBJ whole genome shotgun (WGS) entry which is preliminary data.</text>
</comment>
<dbReference type="OrthoDB" id="112777at2"/>
<dbReference type="Pfam" id="PF01370">
    <property type="entry name" value="Epimerase"/>
    <property type="match status" value="1"/>
</dbReference>
<feature type="domain" description="NAD-dependent epimerase/dehydratase" evidence="1">
    <location>
        <begin position="3"/>
        <end position="212"/>
    </location>
</feature>
<sequence length="310" mass="35040">MQVILGANGIIGEELAKELSANYTTEIKLVGRNPKKVNANDILFKADLLNLEEVHKALENSEIAYLTVGLPYKSEVWLSDWAKIMQNVISACKINNCKLVYFDNTYAYSQDSEIQVENTLLKSEGKKGKAKKVTAELLLNAINCEEINAVICRAPEFYGPGKTKGLTNSLIFENLKIDKNPKVFLKDTVLRTLIYTPDASKAMALIGNTPDAYGQTWHLPCDDNRLTCKGILAEISTQLGRTIKYWILNSFVLKIASFFNENIKETQELLPRYAIDNIFDSTKFKKRFPSFKVTSYQEGIKNILIDYEIK</sequence>
<dbReference type="InterPro" id="IPR001509">
    <property type="entry name" value="Epimerase_deHydtase"/>
</dbReference>
<reference evidence="2 3" key="1">
    <citation type="submission" date="2016-11" db="EMBL/GenBank/DDBJ databases">
        <title>Trade-off between light-utilization and light-protection in marine flavobacteria.</title>
        <authorList>
            <person name="Kumagai Y."/>
        </authorList>
    </citation>
    <scope>NUCLEOTIDE SEQUENCE [LARGE SCALE GENOMIC DNA]</scope>
    <source>
        <strain evidence="2 3">ATCC 700397</strain>
    </source>
</reference>
<dbReference type="Gene3D" id="3.40.50.720">
    <property type="entry name" value="NAD(P)-binding Rossmann-like Domain"/>
    <property type="match status" value="1"/>
</dbReference>
<proteinExistence type="predicted"/>
<dbReference type="PANTHER" id="PTHR43245:SF13">
    <property type="entry name" value="UDP-D-APIOSE_UDP-D-XYLOSE SYNTHASE 2"/>
    <property type="match status" value="1"/>
</dbReference>
<evidence type="ECO:0000313" key="2">
    <source>
        <dbReference type="EMBL" id="PQB06451.1"/>
    </source>
</evidence>
<dbReference type="InterPro" id="IPR036291">
    <property type="entry name" value="NAD(P)-bd_dom_sf"/>
</dbReference>
<accession>A0A2S7KUY6</accession>
<name>A0A2S7KUY6_9FLAO</name>
<dbReference type="PANTHER" id="PTHR43245">
    <property type="entry name" value="BIFUNCTIONAL POLYMYXIN RESISTANCE PROTEIN ARNA"/>
    <property type="match status" value="1"/>
</dbReference>
<dbReference type="EMBL" id="MQUA01000013">
    <property type="protein sequence ID" value="PQB06451.1"/>
    <property type="molecule type" value="Genomic_DNA"/>
</dbReference>
<protein>
    <submittedName>
        <fullName evidence="2">NAD-dependent dehydratase</fullName>
    </submittedName>
</protein>